<keyword evidence="5" id="KW-0493">Microtubule</keyword>
<evidence type="ECO:0000313" key="9">
    <source>
        <dbReference type="Proteomes" id="UP000325315"/>
    </source>
</evidence>
<name>A0A5B6VZV6_9ROSI</name>
<keyword evidence="6" id="KW-0175">Coiled coil</keyword>
<proteinExistence type="inferred from homology"/>
<evidence type="ECO:0000313" key="8">
    <source>
        <dbReference type="EMBL" id="KAA3474438.1"/>
    </source>
</evidence>
<dbReference type="InterPro" id="IPR027640">
    <property type="entry name" value="Kinesin-like_fam"/>
</dbReference>
<dbReference type="InterPro" id="IPR027417">
    <property type="entry name" value="P-loop_NTPase"/>
</dbReference>
<dbReference type="OrthoDB" id="3176171at2759"/>
<dbReference type="SUPFAM" id="SSF52540">
    <property type="entry name" value="P-loop containing nucleoside triphosphate hydrolases"/>
    <property type="match status" value="1"/>
</dbReference>
<dbReference type="GO" id="GO:0005524">
    <property type="term" value="F:ATP binding"/>
    <property type="evidence" value="ECO:0007669"/>
    <property type="project" value="UniProtKB-KW"/>
</dbReference>
<dbReference type="Gene3D" id="3.40.850.10">
    <property type="entry name" value="Kinesin motor domain"/>
    <property type="match status" value="2"/>
</dbReference>
<dbReference type="PANTHER" id="PTHR47968:SF55">
    <property type="entry name" value="KINESIN-LIKE PROTEIN KIN-7H"/>
    <property type="match status" value="1"/>
</dbReference>
<dbReference type="GO" id="GO:0008017">
    <property type="term" value="F:microtubule binding"/>
    <property type="evidence" value="ECO:0007669"/>
    <property type="project" value="InterPro"/>
</dbReference>
<accession>A0A5B6VZV6</accession>
<evidence type="ECO:0000256" key="4">
    <source>
        <dbReference type="PROSITE-ProRule" id="PRU00283"/>
    </source>
</evidence>
<dbReference type="InterPro" id="IPR001752">
    <property type="entry name" value="Kinesin_motor_dom"/>
</dbReference>
<dbReference type="GO" id="GO:0005874">
    <property type="term" value="C:microtubule"/>
    <property type="evidence" value="ECO:0007669"/>
    <property type="project" value="UniProtKB-KW"/>
</dbReference>
<dbReference type="Pfam" id="PF00225">
    <property type="entry name" value="Kinesin"/>
    <property type="match status" value="1"/>
</dbReference>
<dbReference type="SMART" id="SM00129">
    <property type="entry name" value="KISc"/>
    <property type="match status" value="1"/>
</dbReference>
<dbReference type="AlphaFoldDB" id="A0A5B6VZV6"/>
<feature type="coiled-coil region" evidence="6">
    <location>
        <begin position="287"/>
        <end position="351"/>
    </location>
</feature>
<dbReference type="PANTHER" id="PTHR47968">
    <property type="entry name" value="CENTROMERE PROTEIN E"/>
    <property type="match status" value="1"/>
</dbReference>
<comment type="caution">
    <text evidence="8">The sequence shown here is derived from an EMBL/GenBank/DDBJ whole genome shotgun (WGS) entry which is preliminary data.</text>
</comment>
<gene>
    <name evidence="8" type="ORF">EPI10_024730</name>
</gene>
<evidence type="ECO:0000259" key="7">
    <source>
        <dbReference type="PROSITE" id="PS50067"/>
    </source>
</evidence>
<evidence type="ECO:0000256" key="2">
    <source>
        <dbReference type="ARBA" id="ARBA00022840"/>
    </source>
</evidence>
<comment type="similarity">
    <text evidence="4 5">Belongs to the TRAFAC class myosin-kinesin ATPase superfamily. Kinesin family.</text>
</comment>
<evidence type="ECO:0000256" key="6">
    <source>
        <dbReference type="SAM" id="Coils"/>
    </source>
</evidence>
<comment type="caution">
    <text evidence="4">Lacks conserved residue(s) required for the propagation of feature annotation.</text>
</comment>
<dbReference type="PROSITE" id="PS50067">
    <property type="entry name" value="KINESIN_MOTOR_2"/>
    <property type="match status" value="1"/>
</dbReference>
<reference evidence="9" key="1">
    <citation type="journal article" date="2019" name="Plant Biotechnol. J.">
        <title>Genome sequencing of the Australian wild diploid species Gossypium australe highlights disease resistance and delayed gland morphogenesis.</title>
        <authorList>
            <person name="Cai Y."/>
            <person name="Cai X."/>
            <person name="Wang Q."/>
            <person name="Wang P."/>
            <person name="Zhang Y."/>
            <person name="Cai C."/>
            <person name="Xu Y."/>
            <person name="Wang K."/>
            <person name="Zhou Z."/>
            <person name="Wang C."/>
            <person name="Geng S."/>
            <person name="Li B."/>
            <person name="Dong Q."/>
            <person name="Hou Y."/>
            <person name="Wang H."/>
            <person name="Ai P."/>
            <person name="Liu Z."/>
            <person name="Yi F."/>
            <person name="Sun M."/>
            <person name="An G."/>
            <person name="Cheng J."/>
            <person name="Zhang Y."/>
            <person name="Shi Q."/>
            <person name="Xie Y."/>
            <person name="Shi X."/>
            <person name="Chang Y."/>
            <person name="Huang F."/>
            <person name="Chen Y."/>
            <person name="Hong S."/>
            <person name="Mi L."/>
            <person name="Sun Q."/>
            <person name="Zhang L."/>
            <person name="Zhou B."/>
            <person name="Peng R."/>
            <person name="Zhang X."/>
            <person name="Liu F."/>
        </authorList>
    </citation>
    <scope>NUCLEOTIDE SEQUENCE [LARGE SCALE GENOMIC DNA]</scope>
    <source>
        <strain evidence="9">cv. PA1801</strain>
    </source>
</reference>
<dbReference type="GO" id="GO:0003777">
    <property type="term" value="F:microtubule motor activity"/>
    <property type="evidence" value="ECO:0007669"/>
    <property type="project" value="InterPro"/>
</dbReference>
<feature type="domain" description="Kinesin motor" evidence="7">
    <location>
        <begin position="1"/>
        <end position="304"/>
    </location>
</feature>
<dbReference type="PROSITE" id="PS00411">
    <property type="entry name" value="KINESIN_MOTOR_1"/>
    <property type="match status" value="1"/>
</dbReference>
<keyword evidence="1 5" id="KW-0547">Nucleotide-binding</keyword>
<dbReference type="InterPro" id="IPR036961">
    <property type="entry name" value="Kinesin_motor_dom_sf"/>
</dbReference>
<organism evidence="8 9">
    <name type="scientific">Gossypium australe</name>
    <dbReference type="NCBI Taxonomy" id="47621"/>
    <lineage>
        <taxon>Eukaryota</taxon>
        <taxon>Viridiplantae</taxon>
        <taxon>Streptophyta</taxon>
        <taxon>Embryophyta</taxon>
        <taxon>Tracheophyta</taxon>
        <taxon>Spermatophyta</taxon>
        <taxon>Magnoliopsida</taxon>
        <taxon>eudicotyledons</taxon>
        <taxon>Gunneridae</taxon>
        <taxon>Pentapetalae</taxon>
        <taxon>rosids</taxon>
        <taxon>malvids</taxon>
        <taxon>Malvales</taxon>
        <taxon>Malvaceae</taxon>
        <taxon>Malvoideae</taxon>
        <taxon>Gossypium</taxon>
    </lineage>
</organism>
<protein>
    <recommendedName>
        <fullName evidence="5">Kinesin-like protein</fullName>
    </recommendedName>
</protein>
<dbReference type="GO" id="GO:0007018">
    <property type="term" value="P:microtubule-based movement"/>
    <property type="evidence" value="ECO:0007669"/>
    <property type="project" value="InterPro"/>
</dbReference>
<keyword evidence="2 5" id="KW-0067">ATP-binding</keyword>
<evidence type="ECO:0000256" key="1">
    <source>
        <dbReference type="ARBA" id="ARBA00022741"/>
    </source>
</evidence>
<evidence type="ECO:0000256" key="5">
    <source>
        <dbReference type="RuleBase" id="RU000394"/>
    </source>
</evidence>
<dbReference type="PRINTS" id="PR00380">
    <property type="entry name" value="KINESINHEAVY"/>
</dbReference>
<sequence length="698" mass="78516">MGVDGGEEEQMQEPTECHERIFVSVRLRPLSEKEIVRHDVSDWECINDNYHIQEQTVDNVFGSDCPNRQVYETGAKEVVLSVVSGINSNCTSMQHKEREFVLKFSAIEIYNEYVRDLFSADSSPLRLLDDPKRGIVVEKLTEETLRDWNHFKELLSVCEAQRQIGETSLNEASSRSHQILRVTIESSAREFLGNDKSSMLAATVSFVDLAGSERAFESLSAGARLKEGCHINRSLLTLGTVICKLSKGRNGHIPFRDSKLTRILQSSLGGNARTAIILTTNAQVNVVMSDKALVKQLQRELARLENELKSAGTASISFDSAVLLREKDLEIEKLKKQVILLTQQIDYAQSEVEDLRQVVNNESPADERPAKIWAADPDPQYPKLQVHNSWDYESSIMARHALAVGLRSSPPDRQSYSSEESFLQLPDFKLNIPHHSSSPRLSPKIPSFVAINHRLEENGDHVDENSEAVCKEVRCIDSGRSSMNTYSNSNLSVSSPKIYQNYNMSSPRESSAISGLIDVGNEARLKRESSSLHWKNSSNHLDVAIPSPEKPCLWRLQEEISSHRSVQLTRSRSCKASLMTDLTSKWIERVEKDESTPPIGNEKYFTGRPESIRRKLSALKYDLQNKGLSRNGSQTSTRSVTVYKVKAQISINESQSSLTSATDETSNLKHEKKLANQAVSVRFRLSILVYMIKMGLWC</sequence>
<dbReference type="Proteomes" id="UP000325315">
    <property type="component" value="Unassembled WGS sequence"/>
</dbReference>
<evidence type="ECO:0000256" key="3">
    <source>
        <dbReference type="ARBA" id="ARBA00023175"/>
    </source>
</evidence>
<dbReference type="InterPro" id="IPR019821">
    <property type="entry name" value="Kinesin_motor_CS"/>
</dbReference>
<keyword evidence="3 5" id="KW-0505">Motor protein</keyword>
<keyword evidence="9" id="KW-1185">Reference proteome</keyword>
<dbReference type="EMBL" id="SMMG02000005">
    <property type="protein sequence ID" value="KAA3474438.1"/>
    <property type="molecule type" value="Genomic_DNA"/>
</dbReference>